<proteinExistence type="predicted"/>
<dbReference type="Pfam" id="PF06985">
    <property type="entry name" value="HET"/>
    <property type="match status" value="1"/>
</dbReference>
<dbReference type="PANTHER" id="PTHR33112">
    <property type="entry name" value="DOMAIN PROTEIN, PUTATIVE-RELATED"/>
    <property type="match status" value="1"/>
</dbReference>
<feature type="domain" description="Heterokaryon incompatibility" evidence="1">
    <location>
        <begin position="160"/>
        <end position="306"/>
    </location>
</feature>
<sequence>MPAVHVVRDQGCVFCNFIVTEMLNSSDDPQQWSVTSLSSLDNLQLSLEWIKDGRRLQGSNPTSPSTRRLRISANHEALPDMYLVLMAKEGLDEQYLGRLVDASAIDISRLQQWLTVCQNGHQGCHVAPNSPAMDRLSSNRSFRLIDVDKECIVSAKTQPFLALSYVWGTTAFATTKSGNIDTLMQPGGLKVETWLPRTIRDAIHLTRLLGYRYLWVDALCIIQGNKDDWASNAIVMDAVYERAALTICAAGGQDSTFGIRGLTRGSRKFQQAIVRYSKEVQLMITRPAEHFVERSQWNTRAWTFQERICSRRGFIFVNDRVFYQCRQSVMCEDITMEHDALLEEWSLETRDALGRLFLENPIRQYTKYVQLYTQRTLTFSRDRLPAFSAIQALLCERMNTAFRMGLPTSYFDFALLWTPSQSHGELSMRNPKYPSWTWAGWENASEYSYQMLEGVLLNMHEWLSTRTWIEWYTGDSSTEATLVWDGNKSGLQGRWKGYAPPNKGSYGRVSASGAGASDHFLVQTEQSPTFDARGDFLRGSESTYLQFFTHSAFFGVDPEPPSGRSHLGLHDCPQWHSLFDAEGDWCGAVLLDRRWVEKGEIAVSWDYNKVNSVQDESLQVQRPTRKTYQFIAISEAREFSTQEHDSWTYYVPKDRVDSQWDLFYVLLIVTDEAGRSERRGLGKVFKDAFKRSHQPGYSWSEITLY</sequence>
<reference evidence="2" key="1">
    <citation type="submission" date="2019-04" db="EMBL/GenBank/DDBJ databases">
        <title>Sequencing of skin fungus with MAO and IRED activity.</title>
        <authorList>
            <person name="Marsaioli A.J."/>
            <person name="Bonatto J.M.C."/>
            <person name="Reis Junior O."/>
        </authorList>
    </citation>
    <scope>NUCLEOTIDE SEQUENCE</scope>
    <source>
        <strain evidence="2">30M1</strain>
    </source>
</reference>
<evidence type="ECO:0000313" key="2">
    <source>
        <dbReference type="EMBL" id="KAF3003587.1"/>
    </source>
</evidence>
<dbReference type="Proteomes" id="UP000801428">
    <property type="component" value="Unassembled WGS sequence"/>
</dbReference>
<evidence type="ECO:0000259" key="1">
    <source>
        <dbReference type="Pfam" id="PF06985"/>
    </source>
</evidence>
<name>A0A9P4TFJ3_CURKU</name>
<protein>
    <recommendedName>
        <fullName evidence="1">Heterokaryon incompatibility domain-containing protein</fullName>
    </recommendedName>
</protein>
<dbReference type="InterPro" id="IPR010730">
    <property type="entry name" value="HET"/>
</dbReference>
<comment type="caution">
    <text evidence="2">The sequence shown here is derived from an EMBL/GenBank/DDBJ whole genome shotgun (WGS) entry which is preliminary data.</text>
</comment>
<dbReference type="PANTHER" id="PTHR33112:SF12">
    <property type="entry name" value="HETEROKARYON INCOMPATIBILITY DOMAIN-CONTAINING PROTEIN"/>
    <property type="match status" value="1"/>
</dbReference>
<gene>
    <name evidence="2" type="ORF">E8E13_006800</name>
</gene>
<keyword evidence="3" id="KW-1185">Reference proteome</keyword>
<organism evidence="2 3">
    <name type="scientific">Curvularia kusanoi</name>
    <name type="common">Cochliobolus kusanoi</name>
    <dbReference type="NCBI Taxonomy" id="90978"/>
    <lineage>
        <taxon>Eukaryota</taxon>
        <taxon>Fungi</taxon>
        <taxon>Dikarya</taxon>
        <taxon>Ascomycota</taxon>
        <taxon>Pezizomycotina</taxon>
        <taxon>Dothideomycetes</taxon>
        <taxon>Pleosporomycetidae</taxon>
        <taxon>Pleosporales</taxon>
        <taxon>Pleosporineae</taxon>
        <taxon>Pleosporaceae</taxon>
        <taxon>Curvularia</taxon>
    </lineage>
</organism>
<dbReference type="EMBL" id="SWKU01000009">
    <property type="protein sequence ID" value="KAF3003587.1"/>
    <property type="molecule type" value="Genomic_DNA"/>
</dbReference>
<dbReference type="OrthoDB" id="5135333at2759"/>
<dbReference type="AlphaFoldDB" id="A0A9P4TFJ3"/>
<evidence type="ECO:0000313" key="3">
    <source>
        <dbReference type="Proteomes" id="UP000801428"/>
    </source>
</evidence>
<accession>A0A9P4TFJ3</accession>